<name>A0ABD7JRK3_PSEAI</name>
<evidence type="ECO:0000313" key="9">
    <source>
        <dbReference type="EMBL" id="RTS38448.1"/>
    </source>
</evidence>
<evidence type="ECO:0000256" key="2">
    <source>
        <dbReference type="ARBA" id="ARBA00022603"/>
    </source>
</evidence>
<dbReference type="InterPro" id="IPR001525">
    <property type="entry name" value="C5_MeTfrase"/>
</dbReference>
<evidence type="ECO:0000313" key="10">
    <source>
        <dbReference type="Proteomes" id="UP000276985"/>
    </source>
</evidence>
<dbReference type="GO" id="GO:0009307">
    <property type="term" value="P:DNA restriction-modification system"/>
    <property type="evidence" value="ECO:0007669"/>
    <property type="project" value="UniProtKB-KW"/>
</dbReference>
<comment type="caution">
    <text evidence="9">The sequence shown here is derived from an EMBL/GenBank/DDBJ whole genome shotgun (WGS) entry which is preliminary data.</text>
</comment>
<dbReference type="Proteomes" id="UP000276985">
    <property type="component" value="Unassembled WGS sequence"/>
</dbReference>
<evidence type="ECO:0000256" key="5">
    <source>
        <dbReference type="ARBA" id="ARBA00022747"/>
    </source>
</evidence>
<comment type="similarity">
    <text evidence="7 8">Belongs to the class I-like SAM-binding methyltransferase superfamily. C5-methyltransferase family.</text>
</comment>
<dbReference type="RefSeq" id="WP_108201907.1">
    <property type="nucleotide sequence ID" value="NZ_CACPET010000012.1"/>
</dbReference>
<comment type="catalytic activity">
    <reaction evidence="6">
        <text>a 2'-deoxycytidine in DNA + S-adenosyl-L-methionine = a 5-methyl-2'-deoxycytidine in DNA + S-adenosyl-L-homocysteine + H(+)</text>
        <dbReference type="Rhea" id="RHEA:13681"/>
        <dbReference type="Rhea" id="RHEA-COMP:11369"/>
        <dbReference type="Rhea" id="RHEA-COMP:11370"/>
        <dbReference type="ChEBI" id="CHEBI:15378"/>
        <dbReference type="ChEBI" id="CHEBI:57856"/>
        <dbReference type="ChEBI" id="CHEBI:59789"/>
        <dbReference type="ChEBI" id="CHEBI:85452"/>
        <dbReference type="ChEBI" id="CHEBI:85454"/>
        <dbReference type="EC" id="2.1.1.37"/>
    </reaction>
</comment>
<dbReference type="InterPro" id="IPR029063">
    <property type="entry name" value="SAM-dependent_MTases_sf"/>
</dbReference>
<dbReference type="PRINTS" id="PR00105">
    <property type="entry name" value="C5METTRFRASE"/>
</dbReference>
<keyword evidence="2 7" id="KW-0489">Methyltransferase</keyword>
<dbReference type="NCBIfam" id="TIGR00675">
    <property type="entry name" value="dcm"/>
    <property type="match status" value="1"/>
</dbReference>
<dbReference type="AlphaFoldDB" id="A0ABD7JRK3"/>
<evidence type="ECO:0000256" key="8">
    <source>
        <dbReference type="RuleBase" id="RU000416"/>
    </source>
</evidence>
<evidence type="ECO:0000256" key="3">
    <source>
        <dbReference type="ARBA" id="ARBA00022679"/>
    </source>
</evidence>
<reference evidence="9 10" key="1">
    <citation type="submission" date="2018-12" db="EMBL/GenBank/DDBJ databases">
        <title>Pseudomonas aeruginosa Diversity Panel.</title>
        <authorList>
            <person name="Snesrud E."/>
            <person name="Mcgann P."/>
        </authorList>
    </citation>
    <scope>NUCLEOTIDE SEQUENCE [LARGE SCALE GENOMIC DNA]</scope>
    <source>
        <strain evidence="9 10">MRSN6241</strain>
    </source>
</reference>
<dbReference type="PANTHER" id="PTHR46098">
    <property type="entry name" value="TRNA (CYTOSINE(38)-C(5))-METHYLTRANSFERASE"/>
    <property type="match status" value="1"/>
</dbReference>
<dbReference type="GO" id="GO:0032259">
    <property type="term" value="P:methylation"/>
    <property type="evidence" value="ECO:0007669"/>
    <property type="project" value="UniProtKB-KW"/>
</dbReference>
<feature type="active site" evidence="7">
    <location>
        <position position="76"/>
    </location>
</feature>
<dbReference type="GO" id="GO:0003886">
    <property type="term" value="F:DNA (cytosine-5-)-methyltransferase activity"/>
    <property type="evidence" value="ECO:0007669"/>
    <property type="project" value="UniProtKB-EC"/>
</dbReference>
<dbReference type="PANTHER" id="PTHR46098:SF1">
    <property type="entry name" value="TRNA (CYTOSINE(38)-C(5))-METHYLTRANSFERASE"/>
    <property type="match status" value="1"/>
</dbReference>
<dbReference type="EMBL" id="RXTL01000064">
    <property type="protein sequence ID" value="RTS38448.1"/>
    <property type="molecule type" value="Genomic_DNA"/>
</dbReference>
<evidence type="ECO:0000256" key="4">
    <source>
        <dbReference type="ARBA" id="ARBA00022691"/>
    </source>
</evidence>
<dbReference type="SUPFAM" id="SSF53335">
    <property type="entry name" value="S-adenosyl-L-methionine-dependent methyltransferases"/>
    <property type="match status" value="1"/>
</dbReference>
<keyword evidence="4 7" id="KW-0949">S-adenosyl-L-methionine</keyword>
<gene>
    <name evidence="9" type="ORF">DY940_33510</name>
</gene>
<evidence type="ECO:0000256" key="6">
    <source>
        <dbReference type="ARBA" id="ARBA00047422"/>
    </source>
</evidence>
<evidence type="ECO:0000256" key="1">
    <source>
        <dbReference type="ARBA" id="ARBA00011975"/>
    </source>
</evidence>
<keyword evidence="3 7" id="KW-0808">Transferase</keyword>
<dbReference type="EC" id="2.1.1.37" evidence="1"/>
<sequence length="399" mass="44582">MENNYSFFEFFAGGGMARAGLGDRWQCLFANDMDIVKASTYIRNWGAEHFDGRDIREVNVTDLKGCGDLAWASFPCQDLSVAGNGLGMGESGTEEFTRSGALWPFLDLIDDLRLESRQPHLLVLENVVGLLTLEQGRDFAAICLRLGEMKYRYGAVIIDAKTFLPQSRPRVFIIAVRNDIEIPCKLSSETATDSWHAPTLIRAYKYLPSKAHEDWIWWDLGPAPLLKKNALEDLIRLNDAEWHAPEETQRFINMMTPLHLARLEEAKNAENFSVGSLYLRMRREGNANKQRAEVTFSPILGCLRTPRGGASRSRIIVAGKGQVRTRLLSISEAAALMGLDHTYTLPDIYHHAFKVIGDGVAVPSVRFLADRLLEPLILAARKPAVPGSEKRPDKCIALA</sequence>
<protein>
    <recommendedName>
        <fullName evidence="1">DNA (cytosine-5-)-methyltransferase</fullName>
        <ecNumber evidence="1">2.1.1.37</ecNumber>
    </recommendedName>
</protein>
<dbReference type="PROSITE" id="PS51679">
    <property type="entry name" value="SAM_MT_C5"/>
    <property type="match status" value="1"/>
</dbReference>
<dbReference type="InterPro" id="IPR050750">
    <property type="entry name" value="C5-MTase"/>
</dbReference>
<dbReference type="Gene3D" id="3.40.50.150">
    <property type="entry name" value="Vaccinia Virus protein VP39"/>
    <property type="match status" value="1"/>
</dbReference>
<dbReference type="Pfam" id="PF00145">
    <property type="entry name" value="DNA_methylase"/>
    <property type="match status" value="1"/>
</dbReference>
<accession>A0ABD7JRK3</accession>
<proteinExistence type="inferred from homology"/>
<evidence type="ECO:0000256" key="7">
    <source>
        <dbReference type="PROSITE-ProRule" id="PRU01016"/>
    </source>
</evidence>
<keyword evidence="5" id="KW-0680">Restriction system</keyword>
<organism evidence="9 10">
    <name type="scientific">Pseudomonas aeruginosa</name>
    <dbReference type="NCBI Taxonomy" id="287"/>
    <lineage>
        <taxon>Bacteria</taxon>
        <taxon>Pseudomonadati</taxon>
        <taxon>Pseudomonadota</taxon>
        <taxon>Gammaproteobacteria</taxon>
        <taxon>Pseudomonadales</taxon>
        <taxon>Pseudomonadaceae</taxon>
        <taxon>Pseudomonas</taxon>
    </lineage>
</organism>